<reference evidence="2" key="2">
    <citation type="submission" date="2020-11" db="EMBL/GenBank/DDBJ databases">
        <authorList>
            <person name="McCartney M.A."/>
            <person name="Auch B."/>
            <person name="Kono T."/>
            <person name="Mallez S."/>
            <person name="Becker A."/>
            <person name="Gohl D.M."/>
            <person name="Silverstein K.A.T."/>
            <person name="Koren S."/>
            <person name="Bechman K.B."/>
            <person name="Herman A."/>
            <person name="Abrahante J.E."/>
            <person name="Garbe J."/>
        </authorList>
    </citation>
    <scope>NUCLEOTIDE SEQUENCE</scope>
    <source>
        <strain evidence="2">Duluth1</strain>
        <tissue evidence="2">Whole animal</tissue>
    </source>
</reference>
<evidence type="ECO:0000313" key="2">
    <source>
        <dbReference type="EMBL" id="KAH3752591.1"/>
    </source>
</evidence>
<accession>A0A9D4I7A3</accession>
<evidence type="ECO:0000256" key="1">
    <source>
        <dbReference type="SAM" id="MobiDB-lite"/>
    </source>
</evidence>
<organism evidence="2 3">
    <name type="scientific">Dreissena polymorpha</name>
    <name type="common">Zebra mussel</name>
    <name type="synonym">Mytilus polymorpha</name>
    <dbReference type="NCBI Taxonomy" id="45954"/>
    <lineage>
        <taxon>Eukaryota</taxon>
        <taxon>Metazoa</taxon>
        <taxon>Spiralia</taxon>
        <taxon>Lophotrochozoa</taxon>
        <taxon>Mollusca</taxon>
        <taxon>Bivalvia</taxon>
        <taxon>Autobranchia</taxon>
        <taxon>Heteroconchia</taxon>
        <taxon>Euheterodonta</taxon>
        <taxon>Imparidentia</taxon>
        <taxon>Neoheterodontei</taxon>
        <taxon>Myida</taxon>
        <taxon>Dreissenoidea</taxon>
        <taxon>Dreissenidae</taxon>
        <taxon>Dreissena</taxon>
    </lineage>
</organism>
<sequence>MSYKTAKRDFRRAHRKAANGHMMQLNRDIDESAEMNTKDFWKQVNTHRMAYNCNKFTSGIKFGEMVHRDQKAITKQWEVYFERLYSPSNSEHFDDKWRDHVSQNVGQMRETLIPDSNATVMPEDIQRCIRSCLNGKAPGYDGITYKHLKPVASAISPLLANFFTAILRTVYIPDILKRGVIITLHKGGSKQKDNPDNTEL</sequence>
<comment type="caution">
    <text evidence="2">The sequence shown here is derived from an EMBL/GenBank/DDBJ whole genome shotgun (WGS) entry which is preliminary data.</text>
</comment>
<dbReference type="AlphaFoldDB" id="A0A9D4I7A3"/>
<protein>
    <submittedName>
        <fullName evidence="2">Uncharacterized protein</fullName>
    </submittedName>
</protein>
<dbReference type="EMBL" id="JAIWYP010000010">
    <property type="protein sequence ID" value="KAH3752591.1"/>
    <property type="molecule type" value="Genomic_DNA"/>
</dbReference>
<dbReference type="Proteomes" id="UP000828390">
    <property type="component" value="Unassembled WGS sequence"/>
</dbReference>
<feature type="region of interest" description="Disordered" evidence="1">
    <location>
        <begin position="1"/>
        <end position="22"/>
    </location>
</feature>
<gene>
    <name evidence="2" type="ORF">DPMN_187212</name>
</gene>
<reference evidence="2" key="1">
    <citation type="journal article" date="2019" name="bioRxiv">
        <title>The Genome of the Zebra Mussel, Dreissena polymorpha: A Resource for Invasive Species Research.</title>
        <authorList>
            <person name="McCartney M.A."/>
            <person name="Auch B."/>
            <person name="Kono T."/>
            <person name="Mallez S."/>
            <person name="Zhang Y."/>
            <person name="Obille A."/>
            <person name="Becker A."/>
            <person name="Abrahante J.E."/>
            <person name="Garbe J."/>
            <person name="Badalamenti J.P."/>
            <person name="Herman A."/>
            <person name="Mangelson H."/>
            <person name="Liachko I."/>
            <person name="Sullivan S."/>
            <person name="Sone E.D."/>
            <person name="Koren S."/>
            <person name="Silverstein K.A.T."/>
            <person name="Beckman K.B."/>
            <person name="Gohl D.M."/>
        </authorList>
    </citation>
    <scope>NUCLEOTIDE SEQUENCE</scope>
    <source>
        <strain evidence="2">Duluth1</strain>
        <tissue evidence="2">Whole animal</tissue>
    </source>
</reference>
<name>A0A9D4I7A3_DREPO</name>
<keyword evidence="3" id="KW-1185">Reference proteome</keyword>
<proteinExistence type="predicted"/>
<evidence type="ECO:0000313" key="3">
    <source>
        <dbReference type="Proteomes" id="UP000828390"/>
    </source>
</evidence>
<feature type="compositionally biased region" description="Basic residues" evidence="1">
    <location>
        <begin position="9"/>
        <end position="18"/>
    </location>
</feature>